<protein>
    <submittedName>
        <fullName evidence="2">Uncharacterized protein</fullName>
    </submittedName>
</protein>
<evidence type="ECO:0000313" key="2">
    <source>
        <dbReference type="EMBL" id="JAH22686.1"/>
    </source>
</evidence>
<keyword evidence="1" id="KW-1133">Transmembrane helix</keyword>
<feature type="transmembrane region" description="Helical" evidence="1">
    <location>
        <begin position="28"/>
        <end position="53"/>
    </location>
</feature>
<sequence length="55" mass="6196">MDGWMKIKSMCNIGPFLHASRHVYIGSLSYLCVYFCLCCVCFIFPVCLSISGYCA</sequence>
<dbReference type="EMBL" id="GBXM01085891">
    <property type="protein sequence ID" value="JAH22686.1"/>
    <property type="molecule type" value="Transcribed_RNA"/>
</dbReference>
<keyword evidence="1" id="KW-0812">Transmembrane</keyword>
<keyword evidence="1" id="KW-0472">Membrane</keyword>
<evidence type="ECO:0000256" key="1">
    <source>
        <dbReference type="SAM" id="Phobius"/>
    </source>
</evidence>
<reference evidence="2" key="1">
    <citation type="submission" date="2014-11" db="EMBL/GenBank/DDBJ databases">
        <authorList>
            <person name="Amaro Gonzalez C."/>
        </authorList>
    </citation>
    <scope>NUCLEOTIDE SEQUENCE</scope>
</reference>
<accession>A0A0E9R0F8</accession>
<name>A0A0E9R0F8_ANGAN</name>
<dbReference type="AlphaFoldDB" id="A0A0E9R0F8"/>
<reference evidence="2" key="2">
    <citation type="journal article" date="2015" name="Fish Shellfish Immunol.">
        <title>Early steps in the European eel (Anguilla anguilla)-Vibrio vulnificus interaction in the gills: Role of the RtxA13 toxin.</title>
        <authorList>
            <person name="Callol A."/>
            <person name="Pajuelo D."/>
            <person name="Ebbesson L."/>
            <person name="Teles M."/>
            <person name="MacKenzie S."/>
            <person name="Amaro C."/>
        </authorList>
    </citation>
    <scope>NUCLEOTIDE SEQUENCE</scope>
</reference>
<organism evidence="2">
    <name type="scientific">Anguilla anguilla</name>
    <name type="common">European freshwater eel</name>
    <name type="synonym">Muraena anguilla</name>
    <dbReference type="NCBI Taxonomy" id="7936"/>
    <lineage>
        <taxon>Eukaryota</taxon>
        <taxon>Metazoa</taxon>
        <taxon>Chordata</taxon>
        <taxon>Craniata</taxon>
        <taxon>Vertebrata</taxon>
        <taxon>Euteleostomi</taxon>
        <taxon>Actinopterygii</taxon>
        <taxon>Neopterygii</taxon>
        <taxon>Teleostei</taxon>
        <taxon>Anguilliformes</taxon>
        <taxon>Anguillidae</taxon>
        <taxon>Anguilla</taxon>
    </lineage>
</organism>
<proteinExistence type="predicted"/>